<comment type="similarity">
    <text evidence="3 12">Belongs to the PIGG/PIGN/PIGO family. PIGG subfamily.</text>
</comment>
<dbReference type="GO" id="GO:0051267">
    <property type="term" value="F:CP2 mannose-ethanolamine phosphotransferase activity"/>
    <property type="evidence" value="ECO:0007669"/>
    <property type="project" value="TreeGrafter"/>
</dbReference>
<keyword evidence="5 12" id="KW-0337">GPI-anchor biosynthesis</keyword>
<dbReference type="EMBL" id="LVYI01000003">
    <property type="protein sequence ID" value="OAP61313.1"/>
    <property type="molecule type" value="Genomic_DNA"/>
</dbReference>
<evidence type="ECO:0000256" key="9">
    <source>
        <dbReference type="ARBA" id="ARBA00022989"/>
    </source>
</evidence>
<dbReference type="Pfam" id="PF01663">
    <property type="entry name" value="Phosphodiest"/>
    <property type="match status" value="1"/>
</dbReference>
<dbReference type="SUPFAM" id="SSF53649">
    <property type="entry name" value="Alkaline phosphatase-like"/>
    <property type="match status" value="1"/>
</dbReference>
<evidence type="ECO:0000313" key="14">
    <source>
        <dbReference type="EMBL" id="OAP61313.1"/>
    </source>
</evidence>
<sequence>MSNRLHNAVLGLSNIILIAALVIFAKGFFPHKAFLPGLATWPAATAATGVARSSPFDRVIFMVVDALRSDFVYGNTSSFTFTQSLIRSGAAVPFTGHASAPTITMPRVKAITTGSVPSFVDLILNFAESDTTSTLRDQDTWLAQLRAKDGGGGNLVMYGDDTWLRLFPGFFARADGTTSFFVSDFTEVDNNVTRHIPAELANRDWSAMTLHFLGLDHIGHKTGPKGPRMPAKQAEMDGIVRDIYEKLESYDHLQSCLLVLLGDHGMNEGGNHGASSPGEVSTALTFISPKFKSAFEGQSCPVDDAVDYHYYDTVEQSDIVPTLAALLGFPIPLNNLGVIVPRLLELWTQPHDQYALLYRNAEQILRIAQATFPKEFSQVSPSTEEECSITDGEDAEVLACLWRHVATEHQAVRTDQPHLVPPTTHLKSFLYKAQTLLSGTASNYDLTSMQVGIGLSTLALALCIPSFIQGALGAGVDGVILVVIMLAYAVTMFASSYVEEEHQFWYWTLAGYLFILHCRDSRFKMTDAGGTRARRPILEGPTMGTAIAYLLFGVARRWRQTGQKYAGEADILGEVITPNAWLLWALVMLAYAVPSRNLSRRAGVWMGSPQMGVLPALVSISAFLFKIAFTAADAPELLASFPLLDPLVGFVAAYPLVSMARVVFLGLAHLLACAVYYEAPWTSAAHVRRFLPALQDVLSLFLITQSRTVYVPLFLFFHLQLHLLRQRGRPRSVGEITVLGLLFQYASFFTFGSTNSIATIDLSNAYNGVSGYNVAAVGMLTFISNWVGPIWWAFAICQLFSTVQLTGGDAAAGTAARSSSSFLFTALATFSCIHALAVMLACMVLREHLFIWTVFSPKYLYTAAWVVGQHTLVNAVCVGSLLQPWRRTRRDPTEPSGTSNINK</sequence>
<keyword evidence="10 12" id="KW-0472">Membrane</keyword>
<dbReference type="Proteomes" id="UP000078343">
    <property type="component" value="Unassembled WGS sequence"/>
</dbReference>
<dbReference type="InterPro" id="IPR037674">
    <property type="entry name" value="PIG-G_N"/>
</dbReference>
<dbReference type="RefSeq" id="XP_018694680.1">
    <property type="nucleotide sequence ID" value="XM_018835030.1"/>
</dbReference>
<feature type="transmembrane region" description="Helical" evidence="12">
    <location>
        <begin position="451"/>
        <end position="472"/>
    </location>
</feature>
<feature type="transmembrane region" description="Helical" evidence="12">
    <location>
        <begin position="7"/>
        <end position="29"/>
    </location>
</feature>
<proteinExistence type="inferred from homology"/>
<evidence type="ECO:0000256" key="2">
    <source>
        <dbReference type="ARBA" id="ARBA00004687"/>
    </source>
</evidence>
<keyword evidence="15" id="KW-1185">Reference proteome</keyword>
<dbReference type="GO" id="GO:0005789">
    <property type="term" value="C:endoplasmic reticulum membrane"/>
    <property type="evidence" value="ECO:0007669"/>
    <property type="project" value="UniProtKB-SubCell"/>
</dbReference>
<feature type="transmembrane region" description="Helical" evidence="12">
    <location>
        <begin position="613"/>
        <end position="632"/>
    </location>
</feature>
<evidence type="ECO:0000256" key="7">
    <source>
        <dbReference type="ARBA" id="ARBA00022692"/>
    </source>
</evidence>
<evidence type="ECO:0000256" key="10">
    <source>
        <dbReference type="ARBA" id="ARBA00023136"/>
    </source>
</evidence>
<dbReference type="AlphaFoldDB" id="A0A178ZQ47"/>
<keyword evidence="8 12" id="KW-0256">Endoplasmic reticulum</keyword>
<gene>
    <name evidence="14" type="ORF">AYL99_03514</name>
</gene>
<feature type="transmembrane region" description="Helical" evidence="12">
    <location>
        <begin position="822"/>
        <end position="846"/>
    </location>
</feature>
<feature type="domain" description="GPI ethanolamine phosphate transferase 2 C-terminal" evidence="13">
    <location>
        <begin position="441"/>
        <end position="882"/>
    </location>
</feature>
<feature type="transmembrane region" description="Helical" evidence="12">
    <location>
        <begin position="504"/>
        <end position="519"/>
    </location>
</feature>
<keyword evidence="6 12" id="KW-0808">Transferase</keyword>
<dbReference type="InterPro" id="IPR017850">
    <property type="entry name" value="Alkaline_phosphatase_core_sf"/>
</dbReference>
<dbReference type="InterPro" id="IPR039527">
    <property type="entry name" value="PIGG/GPI7"/>
</dbReference>
<evidence type="ECO:0000256" key="5">
    <source>
        <dbReference type="ARBA" id="ARBA00022502"/>
    </source>
</evidence>
<evidence type="ECO:0000256" key="11">
    <source>
        <dbReference type="ARBA" id="ARBA00023180"/>
    </source>
</evidence>
<organism evidence="14 15">
    <name type="scientific">Fonsecaea erecta</name>
    <dbReference type="NCBI Taxonomy" id="1367422"/>
    <lineage>
        <taxon>Eukaryota</taxon>
        <taxon>Fungi</taxon>
        <taxon>Dikarya</taxon>
        <taxon>Ascomycota</taxon>
        <taxon>Pezizomycotina</taxon>
        <taxon>Eurotiomycetes</taxon>
        <taxon>Chaetothyriomycetidae</taxon>
        <taxon>Chaetothyriales</taxon>
        <taxon>Herpotrichiellaceae</taxon>
        <taxon>Fonsecaea</taxon>
    </lineage>
</organism>
<evidence type="ECO:0000256" key="4">
    <source>
        <dbReference type="ARBA" id="ARBA00020830"/>
    </source>
</evidence>
<evidence type="ECO:0000313" key="15">
    <source>
        <dbReference type="Proteomes" id="UP000078343"/>
    </source>
</evidence>
<dbReference type="CDD" id="cd16024">
    <property type="entry name" value="GPI_EPT_2"/>
    <property type="match status" value="1"/>
</dbReference>
<dbReference type="GeneID" id="30007684"/>
<comment type="subcellular location">
    <subcellularLocation>
        <location evidence="1 12">Endoplasmic reticulum membrane</location>
        <topology evidence="1 12">Multi-pass membrane protein</topology>
    </subcellularLocation>
</comment>
<comment type="function">
    <text evidence="12">Ethanolamine phosphate transferase involved in glycosylphosphatidylinositol-anchor biosynthesis. Transfers ethanolamine phosphate to the GPI second mannose.</text>
</comment>
<keyword evidence="9 12" id="KW-1133">Transmembrane helix</keyword>
<evidence type="ECO:0000256" key="1">
    <source>
        <dbReference type="ARBA" id="ARBA00004477"/>
    </source>
</evidence>
<dbReference type="PANTHER" id="PTHR23072:SF0">
    <property type="entry name" value="GPI ETHANOLAMINE PHOSPHATE TRANSFERASE 2"/>
    <property type="match status" value="1"/>
</dbReference>
<evidence type="ECO:0000256" key="12">
    <source>
        <dbReference type="RuleBase" id="RU367106"/>
    </source>
</evidence>
<dbReference type="UniPathway" id="UPA00196"/>
<dbReference type="Pfam" id="PF19316">
    <property type="entry name" value="PIGO_PIGG"/>
    <property type="match status" value="1"/>
</dbReference>
<reference evidence="14 15" key="1">
    <citation type="submission" date="2016-04" db="EMBL/GenBank/DDBJ databases">
        <title>Draft genome of Fonsecaea erecta CBS 125763.</title>
        <authorList>
            <person name="Weiss V.A."/>
            <person name="Vicente V.A."/>
            <person name="Raittz R.T."/>
            <person name="Moreno L.F."/>
            <person name="De Souza E.M."/>
            <person name="Pedrosa F.O."/>
            <person name="Steffens M.B."/>
            <person name="Faoro H."/>
            <person name="Tadra-Sfeir M.Z."/>
            <person name="Najafzadeh M.J."/>
            <person name="Felipe M.S."/>
            <person name="Teixeira M."/>
            <person name="Sun J."/>
            <person name="Xi L."/>
            <person name="Gomes R."/>
            <person name="De Azevedo C.M."/>
            <person name="Salgado C.G."/>
            <person name="Da Silva M.B."/>
            <person name="Nascimento M.F."/>
            <person name="Queiroz-Telles F."/>
            <person name="Attili D.S."/>
            <person name="Gorbushina A."/>
        </authorList>
    </citation>
    <scope>NUCLEOTIDE SEQUENCE [LARGE SCALE GENOMIC DNA]</scope>
    <source>
        <strain evidence="14 15">CBS 125763</strain>
    </source>
</reference>
<accession>A0A178ZQ47</accession>
<feature type="transmembrane region" description="Helical" evidence="12">
    <location>
        <begin position="479"/>
        <end position="498"/>
    </location>
</feature>
<evidence type="ECO:0000256" key="6">
    <source>
        <dbReference type="ARBA" id="ARBA00022679"/>
    </source>
</evidence>
<comment type="caution">
    <text evidence="14">The sequence shown here is derived from an EMBL/GenBank/DDBJ whole genome shotgun (WGS) entry which is preliminary data.</text>
</comment>
<evidence type="ECO:0000256" key="3">
    <source>
        <dbReference type="ARBA" id="ARBA00005315"/>
    </source>
</evidence>
<keyword evidence="7 12" id="KW-0812">Transmembrane</keyword>
<feature type="transmembrane region" description="Helical" evidence="12">
    <location>
        <begin position="540"/>
        <end position="559"/>
    </location>
</feature>
<dbReference type="STRING" id="1367422.A0A178ZQ47"/>
<dbReference type="InterPro" id="IPR045687">
    <property type="entry name" value="PIGG/GPI7_C"/>
</dbReference>
<feature type="transmembrane region" description="Helical" evidence="12">
    <location>
        <begin position="571"/>
        <end position="593"/>
    </location>
</feature>
<protein>
    <recommendedName>
        <fullName evidence="4 12">GPI ethanolamine phosphate transferase 2</fullName>
    </recommendedName>
</protein>
<dbReference type="GO" id="GO:0006506">
    <property type="term" value="P:GPI anchor biosynthetic process"/>
    <property type="evidence" value="ECO:0007669"/>
    <property type="project" value="UniProtKB-UniPathway"/>
</dbReference>
<dbReference type="InterPro" id="IPR002591">
    <property type="entry name" value="Phosphodiest/P_Trfase"/>
</dbReference>
<comment type="pathway">
    <text evidence="2 12">Glycolipid biosynthesis; glycosylphosphatidylinositol-anchor biosynthesis.</text>
</comment>
<dbReference type="PANTHER" id="PTHR23072">
    <property type="entry name" value="PHOSPHATIDYLINOSITOL GLYCAN-RELATED"/>
    <property type="match status" value="1"/>
</dbReference>
<feature type="transmembrane region" description="Helical" evidence="12">
    <location>
        <begin position="858"/>
        <end position="882"/>
    </location>
</feature>
<keyword evidence="11" id="KW-0325">Glycoprotein</keyword>
<feature type="transmembrane region" description="Helical" evidence="12">
    <location>
        <begin position="697"/>
        <end position="721"/>
    </location>
</feature>
<evidence type="ECO:0000256" key="8">
    <source>
        <dbReference type="ARBA" id="ARBA00022824"/>
    </source>
</evidence>
<dbReference type="Gene3D" id="3.40.720.10">
    <property type="entry name" value="Alkaline Phosphatase, subunit A"/>
    <property type="match status" value="1"/>
</dbReference>
<feature type="transmembrane region" description="Helical" evidence="12">
    <location>
        <begin position="733"/>
        <end position="752"/>
    </location>
</feature>
<name>A0A178ZQ47_9EURO</name>
<feature type="transmembrane region" description="Helical" evidence="12">
    <location>
        <begin position="652"/>
        <end position="677"/>
    </location>
</feature>
<evidence type="ECO:0000259" key="13">
    <source>
        <dbReference type="Pfam" id="PF19316"/>
    </source>
</evidence>
<dbReference type="OrthoDB" id="272139at2759"/>